<evidence type="ECO:0000313" key="3">
    <source>
        <dbReference type="EMBL" id="MVO07591.1"/>
    </source>
</evidence>
<organism evidence="3 4">
    <name type="scientific">Flavobacterium profundi</name>
    <dbReference type="NCBI Taxonomy" id="1774945"/>
    <lineage>
        <taxon>Bacteria</taxon>
        <taxon>Pseudomonadati</taxon>
        <taxon>Bacteroidota</taxon>
        <taxon>Flavobacteriia</taxon>
        <taxon>Flavobacteriales</taxon>
        <taxon>Flavobacteriaceae</taxon>
        <taxon>Flavobacterium</taxon>
    </lineage>
</organism>
<feature type="chain" id="PRO_5026062626" description="Signal peptidase" evidence="2">
    <location>
        <begin position="24"/>
        <end position="68"/>
    </location>
</feature>
<keyword evidence="4" id="KW-1185">Reference proteome</keyword>
<sequence length="68" mass="7642">MKVKFTTFFLTLLMSLFSFVGFAQLDPPADDDPPAAPINSKLIWLALAGIVFAVIYFKNNFQKTKTIK</sequence>
<dbReference type="RefSeq" id="WP_140996015.1">
    <property type="nucleotide sequence ID" value="NZ_VDCZ01000001.1"/>
</dbReference>
<evidence type="ECO:0000256" key="1">
    <source>
        <dbReference type="SAM" id="Phobius"/>
    </source>
</evidence>
<keyword evidence="1" id="KW-0472">Membrane</keyword>
<evidence type="ECO:0008006" key="5">
    <source>
        <dbReference type="Google" id="ProtNLM"/>
    </source>
</evidence>
<comment type="caution">
    <text evidence="3">The sequence shown here is derived from an EMBL/GenBank/DDBJ whole genome shotgun (WGS) entry which is preliminary data.</text>
</comment>
<feature type="transmembrane region" description="Helical" evidence="1">
    <location>
        <begin position="41"/>
        <end position="58"/>
    </location>
</feature>
<gene>
    <name evidence="3" type="ORF">GOQ30_00265</name>
</gene>
<feature type="signal peptide" evidence="2">
    <location>
        <begin position="1"/>
        <end position="23"/>
    </location>
</feature>
<accession>A0A6I4IHW0</accession>
<name>A0A6I4IHW0_9FLAO</name>
<keyword evidence="1" id="KW-1133">Transmembrane helix</keyword>
<keyword evidence="1" id="KW-0812">Transmembrane</keyword>
<dbReference type="AlphaFoldDB" id="A0A6I4IHW0"/>
<protein>
    <recommendedName>
        <fullName evidence="5">Signal peptidase</fullName>
    </recommendedName>
</protein>
<keyword evidence="2" id="KW-0732">Signal</keyword>
<evidence type="ECO:0000256" key="2">
    <source>
        <dbReference type="SAM" id="SignalP"/>
    </source>
</evidence>
<dbReference type="EMBL" id="WQLW01000001">
    <property type="protein sequence ID" value="MVO07591.1"/>
    <property type="molecule type" value="Genomic_DNA"/>
</dbReference>
<evidence type="ECO:0000313" key="4">
    <source>
        <dbReference type="Proteomes" id="UP000431264"/>
    </source>
</evidence>
<reference evidence="4" key="1">
    <citation type="submission" date="2019-05" db="EMBL/GenBank/DDBJ databases">
        <title>Flavobacterium profundi sp. nov., isolated from a deep-sea seamount.</title>
        <authorList>
            <person name="Zhang D.-C."/>
        </authorList>
    </citation>
    <scope>NUCLEOTIDE SEQUENCE [LARGE SCALE GENOMIC DNA]</scope>
    <source>
        <strain evidence="4">TP390</strain>
    </source>
</reference>
<dbReference type="Proteomes" id="UP000431264">
    <property type="component" value="Unassembled WGS sequence"/>
</dbReference>
<proteinExistence type="predicted"/>